<sequence length="297" mass="31332">MKKFVLTVSALLLLASPALATTFTWDMSLVDYAAYSNSTDVVLGDIVTFDDVTVSGGATVTQSLTGGADDTILDNYDTFTEFGALNIIGSNVDGTDHPLLIDDTTTATFGDAYAYVVFSGLSGYIFDYNDGGTATSIANFGTALLDDSYKIAFDAGVGDIFVYLDDNTNPNDGALELAELELTAGFGTSPIPILGSPEGQFGLTAEFVSVLPDFWTLKDLGFDFEDFPLGLDKILLSSFNLGATADLDSFTTDGTNIIFDVVNEGSLVVSAVPEPSTFLLLGGGLVGLGFYARRKKK</sequence>
<name>A0A1M6KFN9_MALRU</name>
<feature type="signal peptide" evidence="1">
    <location>
        <begin position="1"/>
        <end position="20"/>
    </location>
</feature>
<evidence type="ECO:0000313" key="4">
    <source>
        <dbReference type="Proteomes" id="UP000184171"/>
    </source>
</evidence>
<feature type="domain" description="Ice-binding protein C-terminal" evidence="2">
    <location>
        <begin position="271"/>
        <end position="295"/>
    </location>
</feature>
<dbReference type="NCBIfam" id="TIGR02595">
    <property type="entry name" value="PEP_CTERM"/>
    <property type="match status" value="1"/>
</dbReference>
<gene>
    <name evidence="3" type="ORF">SAMN02745165_02700</name>
</gene>
<dbReference type="Pfam" id="PF07589">
    <property type="entry name" value="PEP-CTERM"/>
    <property type="match status" value="1"/>
</dbReference>
<reference evidence="3 4" key="1">
    <citation type="submission" date="2016-11" db="EMBL/GenBank/DDBJ databases">
        <authorList>
            <person name="Jaros S."/>
            <person name="Januszkiewicz K."/>
            <person name="Wedrychowicz H."/>
        </authorList>
    </citation>
    <scope>NUCLEOTIDE SEQUENCE [LARGE SCALE GENOMIC DNA]</scope>
    <source>
        <strain evidence="3 4">DSM 5091</strain>
    </source>
</reference>
<protein>
    <submittedName>
        <fullName evidence="3">PEP-CTERM protein-sorting domain-containing protein</fullName>
    </submittedName>
</protein>
<dbReference type="EMBL" id="FQZT01000010">
    <property type="protein sequence ID" value="SHJ57738.1"/>
    <property type="molecule type" value="Genomic_DNA"/>
</dbReference>
<dbReference type="AlphaFoldDB" id="A0A1M6KFN9"/>
<keyword evidence="4" id="KW-1185">Reference proteome</keyword>
<evidence type="ECO:0000313" key="3">
    <source>
        <dbReference type="EMBL" id="SHJ57738.1"/>
    </source>
</evidence>
<dbReference type="InterPro" id="IPR013424">
    <property type="entry name" value="Ice-binding_C"/>
</dbReference>
<keyword evidence="1" id="KW-0732">Signal</keyword>
<organism evidence="3 4">
    <name type="scientific">Malonomonas rubra DSM 5091</name>
    <dbReference type="NCBI Taxonomy" id="1122189"/>
    <lineage>
        <taxon>Bacteria</taxon>
        <taxon>Pseudomonadati</taxon>
        <taxon>Thermodesulfobacteriota</taxon>
        <taxon>Desulfuromonadia</taxon>
        <taxon>Desulfuromonadales</taxon>
        <taxon>Geopsychrobacteraceae</taxon>
        <taxon>Malonomonas</taxon>
    </lineage>
</organism>
<accession>A0A1M6KFN9</accession>
<proteinExistence type="predicted"/>
<dbReference type="Proteomes" id="UP000184171">
    <property type="component" value="Unassembled WGS sequence"/>
</dbReference>
<evidence type="ECO:0000256" key="1">
    <source>
        <dbReference type="SAM" id="SignalP"/>
    </source>
</evidence>
<dbReference type="RefSeq" id="WP_072909262.1">
    <property type="nucleotide sequence ID" value="NZ_FQZT01000010.1"/>
</dbReference>
<evidence type="ECO:0000259" key="2">
    <source>
        <dbReference type="Pfam" id="PF07589"/>
    </source>
</evidence>
<feature type="chain" id="PRO_5012748351" evidence="1">
    <location>
        <begin position="21"/>
        <end position="297"/>
    </location>
</feature>